<dbReference type="EMBL" id="MN740664">
    <property type="protein sequence ID" value="QHS79957.1"/>
    <property type="molecule type" value="Genomic_DNA"/>
</dbReference>
<protein>
    <recommendedName>
        <fullName evidence="2">Glycosyltransferase</fullName>
    </recommendedName>
</protein>
<proteinExistence type="predicted"/>
<evidence type="ECO:0008006" key="2">
    <source>
        <dbReference type="Google" id="ProtNLM"/>
    </source>
</evidence>
<evidence type="ECO:0000313" key="1">
    <source>
        <dbReference type="EMBL" id="QHS79957.1"/>
    </source>
</evidence>
<reference evidence="1" key="1">
    <citation type="journal article" date="2020" name="Nature">
        <title>Giant virus diversity and host interactions through global metagenomics.</title>
        <authorList>
            <person name="Schulz F."/>
            <person name="Roux S."/>
            <person name="Paez-Espino D."/>
            <person name="Jungbluth S."/>
            <person name="Walsh D.A."/>
            <person name="Denef V.J."/>
            <person name="McMahon K.D."/>
            <person name="Konstantinidis K.T."/>
            <person name="Eloe-Fadrosh E.A."/>
            <person name="Kyrpides N.C."/>
            <person name="Woyke T."/>
        </authorList>
    </citation>
    <scope>NUCLEOTIDE SEQUENCE</scope>
    <source>
        <strain evidence="1">GVMAG-S-1035375-24</strain>
    </source>
</reference>
<organism evidence="1">
    <name type="scientific">viral metagenome</name>
    <dbReference type="NCBI Taxonomy" id="1070528"/>
    <lineage>
        <taxon>unclassified sequences</taxon>
        <taxon>metagenomes</taxon>
        <taxon>organismal metagenomes</taxon>
    </lineage>
</organism>
<dbReference type="AlphaFoldDB" id="A0A6C0AJF8"/>
<name>A0A6C0AJF8_9ZZZZ</name>
<accession>A0A6C0AJF8</accession>
<sequence length="436" mass="49952">MAARLDLMGIAVSCDVDDTTMTGSDVQQQLFRVMSQFAWNGLYYSANTSKIEACNADLEKVDYPWDIVVLVSDDMIPEIRGYDQLIRNAATPDLDCILWFNDGFQGDRLNTLSIYGRQMYNRFGSMYCPEYKSLFCDTELTDLCKGALRDKTIYNPLCIIRHRHPLLGHAVAYDGLYLRNQRFYEADMRTYISRKQYAYDLSILIPTLFERRGQCERLKESILEKFGRLCPGLRLDINEAVDNRETSVGLKRKSLLENAKGKYSAFIDDDDDVTDAYFEDFYTCFQSGHDVMRIRGQMGPHTFTHSVEFPLSGKMYVDGVFVRPPNHLNPMLNDIARTISFENATRGEDLKWAIGLARTGLLKTETRSDPVRVHYIYNLGGRFVDPRTIDYQSKHTYEESLPLVYIAAKLPTPVVPSPPEVKRPALRLTARGFVSK</sequence>